<keyword evidence="5" id="KW-1185">Reference proteome</keyword>
<feature type="region of interest" description="Disordered" evidence="2">
    <location>
        <begin position="234"/>
        <end position="308"/>
    </location>
</feature>
<proteinExistence type="predicted"/>
<dbReference type="Gene3D" id="3.30.2160.10">
    <property type="entry name" value="Hect, E3 ligase catalytic domain"/>
    <property type="match status" value="1"/>
</dbReference>
<dbReference type="Pfam" id="PF00632">
    <property type="entry name" value="HECT"/>
    <property type="match status" value="1"/>
</dbReference>
<gene>
    <name evidence="4" type="ORF">NESM_000793000</name>
</gene>
<name>A0AAW0EZ85_9TRYP</name>
<accession>A0AAW0EZ85</accession>
<evidence type="ECO:0000256" key="2">
    <source>
        <dbReference type="SAM" id="MobiDB-lite"/>
    </source>
</evidence>
<dbReference type="AlphaFoldDB" id="A0AAW0EZ85"/>
<dbReference type="EMBL" id="JAECZO010000144">
    <property type="protein sequence ID" value="KAK7198342.1"/>
    <property type="molecule type" value="Genomic_DNA"/>
</dbReference>
<evidence type="ECO:0000313" key="4">
    <source>
        <dbReference type="EMBL" id="KAK7198342.1"/>
    </source>
</evidence>
<feature type="domain" description="HECT" evidence="3">
    <location>
        <begin position="38"/>
        <end position="106"/>
    </location>
</feature>
<dbReference type="GO" id="GO:0004842">
    <property type="term" value="F:ubiquitin-protein transferase activity"/>
    <property type="evidence" value="ECO:0007669"/>
    <property type="project" value="InterPro"/>
</dbReference>
<sequence length="320" mass="36084">MNDAAPFCVAPQTWQGGLTRYPVSQSHVWNNNIILQPEDIDEEVFNAMCQVEAQYHKNEISDTDFEKLQLTFCLFTVNQSCYDLIPNGREIRVTQENALEFFQRVHAAHDNLKQVPALNLPADGHPPQRLRAASARLRLTEQDRPDLQWIRRAAQSDPAALAFHPDEPLRWAVVPRTRDFMIRLQPEGENTFVDSEHLTLFLDMLAALLSEIERAIAVFGYYPPNCIAAAPVEDPDEHSIRTSQPTRSAHIPFPPQRVNSHVRSTMHKSAMADAAAAAATDQNRRPPRRASSAELEKQRALFSPTHDTGGLLAPFQELNV</sequence>
<organism evidence="4 5">
    <name type="scientific">Novymonas esmeraldas</name>
    <dbReference type="NCBI Taxonomy" id="1808958"/>
    <lineage>
        <taxon>Eukaryota</taxon>
        <taxon>Discoba</taxon>
        <taxon>Euglenozoa</taxon>
        <taxon>Kinetoplastea</taxon>
        <taxon>Metakinetoplastina</taxon>
        <taxon>Trypanosomatida</taxon>
        <taxon>Trypanosomatidae</taxon>
        <taxon>Novymonas</taxon>
    </lineage>
</organism>
<reference evidence="4 5" key="1">
    <citation type="journal article" date="2021" name="MBio">
        <title>A New Model Trypanosomatid, Novymonas esmeraldas: Genomic Perception of Its 'Candidatus Pandoraea novymonadis' Endosymbiont.</title>
        <authorList>
            <person name="Zakharova A."/>
            <person name="Saura A."/>
            <person name="Butenko A."/>
            <person name="Podesvova L."/>
            <person name="Warmusova S."/>
            <person name="Kostygov A.Y."/>
            <person name="Nenarokova A."/>
            <person name="Lukes J."/>
            <person name="Opperdoes F.R."/>
            <person name="Yurchenko V."/>
        </authorList>
    </citation>
    <scope>NUCLEOTIDE SEQUENCE [LARGE SCALE GENOMIC DNA]</scope>
    <source>
        <strain evidence="4 5">E262AT.01</strain>
    </source>
</reference>
<dbReference type="InterPro" id="IPR000569">
    <property type="entry name" value="HECT_dom"/>
</dbReference>
<protein>
    <submittedName>
        <fullName evidence="4">HECT-domain (Ubiquitin-transferase)</fullName>
    </submittedName>
</protein>
<dbReference type="Proteomes" id="UP001430356">
    <property type="component" value="Unassembled WGS sequence"/>
</dbReference>
<keyword evidence="1" id="KW-0833">Ubl conjugation pathway</keyword>
<evidence type="ECO:0000259" key="3">
    <source>
        <dbReference type="Pfam" id="PF00632"/>
    </source>
</evidence>
<evidence type="ECO:0000256" key="1">
    <source>
        <dbReference type="ARBA" id="ARBA00022786"/>
    </source>
</evidence>
<evidence type="ECO:0000313" key="5">
    <source>
        <dbReference type="Proteomes" id="UP001430356"/>
    </source>
</evidence>
<dbReference type="SUPFAM" id="SSF56204">
    <property type="entry name" value="Hect, E3 ligase catalytic domain"/>
    <property type="match status" value="1"/>
</dbReference>
<dbReference type="InterPro" id="IPR035983">
    <property type="entry name" value="Hect_E3_ubiquitin_ligase"/>
</dbReference>
<comment type="caution">
    <text evidence="4">The sequence shown here is derived from an EMBL/GenBank/DDBJ whole genome shotgun (WGS) entry which is preliminary data.</text>
</comment>